<dbReference type="Pfam" id="PF13289">
    <property type="entry name" value="SIR2_2"/>
    <property type="match status" value="1"/>
</dbReference>
<keyword evidence="2" id="KW-1185">Reference proteome</keyword>
<dbReference type="KEGG" id="gim:F1728_25505"/>
<evidence type="ECO:0000313" key="2">
    <source>
        <dbReference type="Proteomes" id="UP000427281"/>
    </source>
</evidence>
<evidence type="ECO:0000313" key="1">
    <source>
        <dbReference type="EMBL" id="QGQ25823.1"/>
    </source>
</evidence>
<name>A0A6I6AGR2_9PLAN</name>
<dbReference type="SUPFAM" id="SSF52467">
    <property type="entry name" value="DHS-like NAD/FAD-binding domain"/>
    <property type="match status" value="1"/>
</dbReference>
<protein>
    <submittedName>
        <fullName evidence="1">Uncharacterized protein</fullName>
    </submittedName>
</protein>
<proteinExistence type="predicted"/>
<reference evidence="1 2" key="1">
    <citation type="submission" date="2019-09" db="EMBL/GenBank/DDBJ databases">
        <title>Gimesia benthica sp. nov., a novel bacterium isolated from deep-sea water of the Northwest Indian Ocean.</title>
        <authorList>
            <person name="Dai X."/>
        </authorList>
    </citation>
    <scope>NUCLEOTIDE SEQUENCE [LARGE SCALE GENOMIC DNA]</scope>
    <source>
        <strain evidence="1 2">E7</strain>
    </source>
</reference>
<gene>
    <name evidence="1" type="ORF">F1728_25505</name>
</gene>
<dbReference type="EMBL" id="CP043930">
    <property type="protein sequence ID" value="QGQ25823.1"/>
    <property type="molecule type" value="Genomic_DNA"/>
</dbReference>
<accession>A0A6I6AGR2</accession>
<organism evidence="1 2">
    <name type="scientific">Gimesia benthica</name>
    <dbReference type="NCBI Taxonomy" id="2608982"/>
    <lineage>
        <taxon>Bacteria</taxon>
        <taxon>Pseudomonadati</taxon>
        <taxon>Planctomycetota</taxon>
        <taxon>Planctomycetia</taxon>
        <taxon>Planctomycetales</taxon>
        <taxon>Planctomycetaceae</taxon>
        <taxon>Gimesia</taxon>
    </lineage>
</organism>
<dbReference type="InterPro" id="IPR029035">
    <property type="entry name" value="DHS-like_NAD/FAD-binding_dom"/>
</dbReference>
<dbReference type="Proteomes" id="UP000427281">
    <property type="component" value="Chromosome"/>
</dbReference>
<dbReference type="Gene3D" id="3.40.50.1220">
    <property type="entry name" value="TPP-binding domain"/>
    <property type="match status" value="1"/>
</dbReference>
<dbReference type="AlphaFoldDB" id="A0A6I6AGR2"/>
<sequence>MITQAEFVRTQVSKKGQLSWLLGAGTSVSAGMPTATELIWDLKKRYYCSEENREFLGNDIQLSPIKAKIQSYMESKGFPQEWDDSEYSFYFGLLFGDDYGKQRDYLREVLSTESISISSGQKALAGLIETGYLRCIFTTNFDEVVETSFARVAKKAITTFHLEGSSAAVDELNNEKFPFYVKLHGDFRYKSLMNLEEDLKEANKNLGQCFKNSSNRFGLFVVGYSGRDDSVMSLIDETLEGDNPFPHGLYWATLKGHQPPQKVQDILEKANSLGVETKIVEIVDFVALTTALWKQLPNRPTDLDDAIFEYSRQQVHLPLPCPGKSLPIIRFNAFKILDMPSHAYKVHLNNKIDWKKVNDLNRRNRGRMIAFIDDDLYAWGKITDLENIFGSEAEFQGSQLDCRVETLLQKGALKGALEEALAFGLATNTSLNLKYRRKSKYLVLPIPSEQGCYPELEKATGGGIVSGYNSNILVRGFNTELEEWNEYPLSWAEAVQVGISTLGGFILLTVRPDIWISPPKEREKGRNLIDSRVGNRKNDVLDKIFSAWSNYLFDSGEDEVMTFSAFAEADEYGKANFVVSTKTVYSKRI</sequence>
<dbReference type="RefSeq" id="WP_155366420.1">
    <property type="nucleotide sequence ID" value="NZ_CP043930.1"/>
</dbReference>